<dbReference type="EMBL" id="CP061799">
    <property type="protein sequence ID" value="QTA81876.1"/>
    <property type="molecule type" value="Genomic_DNA"/>
</dbReference>
<dbReference type="Gene3D" id="3.10.129.10">
    <property type="entry name" value="Hotdog Thioesterase"/>
    <property type="match status" value="1"/>
</dbReference>
<dbReference type="InterPro" id="IPR006683">
    <property type="entry name" value="Thioestr_dom"/>
</dbReference>
<dbReference type="PANTHER" id="PTHR43240">
    <property type="entry name" value="1,4-DIHYDROXY-2-NAPHTHOYL-COA THIOESTERASE 1"/>
    <property type="match status" value="1"/>
</dbReference>
<dbReference type="KEGG" id="dli:dnl_42300"/>
<comment type="similarity">
    <text evidence="1">Belongs to the thioesterase PaaI family.</text>
</comment>
<gene>
    <name evidence="4" type="ORF">dnl_42300</name>
</gene>
<evidence type="ECO:0000313" key="4">
    <source>
        <dbReference type="EMBL" id="QTA81876.1"/>
    </source>
</evidence>
<dbReference type="PANTHER" id="PTHR43240:SF5">
    <property type="entry name" value="1,4-DIHYDROXY-2-NAPHTHOYL-COA THIOESTERASE 1"/>
    <property type="match status" value="1"/>
</dbReference>
<evidence type="ECO:0000313" key="5">
    <source>
        <dbReference type="Proteomes" id="UP000663720"/>
    </source>
</evidence>
<protein>
    <submittedName>
        <fullName evidence="4">Phenylacetic acid degradation-related protein</fullName>
    </submittedName>
</protein>
<dbReference type="GO" id="GO:0061522">
    <property type="term" value="F:1,4-dihydroxy-2-naphthoyl-CoA thioesterase activity"/>
    <property type="evidence" value="ECO:0007669"/>
    <property type="project" value="TreeGrafter"/>
</dbReference>
<dbReference type="Proteomes" id="UP000663720">
    <property type="component" value="Chromosome"/>
</dbReference>
<keyword evidence="5" id="KW-1185">Reference proteome</keyword>
<evidence type="ECO:0000256" key="2">
    <source>
        <dbReference type="ARBA" id="ARBA00022801"/>
    </source>
</evidence>
<proteinExistence type="inferred from homology"/>
<dbReference type="Pfam" id="PF03061">
    <property type="entry name" value="4HBT"/>
    <property type="match status" value="1"/>
</dbReference>
<evidence type="ECO:0000259" key="3">
    <source>
        <dbReference type="Pfam" id="PF03061"/>
    </source>
</evidence>
<reference evidence="4" key="1">
    <citation type="journal article" date="2021" name="Microb. Physiol.">
        <title>Proteogenomic Insights into the Physiology of Marine, Sulfate-Reducing, Filamentous Desulfonema limicola and Desulfonema magnum.</title>
        <authorList>
            <person name="Schnaars V."/>
            <person name="Wohlbrand L."/>
            <person name="Scheve S."/>
            <person name="Hinrichs C."/>
            <person name="Reinhardt R."/>
            <person name="Rabus R."/>
        </authorList>
    </citation>
    <scope>NUCLEOTIDE SEQUENCE</scope>
    <source>
        <strain evidence="4">5ac10</strain>
    </source>
</reference>
<evidence type="ECO:0000256" key="1">
    <source>
        <dbReference type="ARBA" id="ARBA00008324"/>
    </source>
</evidence>
<dbReference type="InterPro" id="IPR003736">
    <property type="entry name" value="PAAI_dom"/>
</dbReference>
<sequence>MSIWFTKPDLDIINAFGKNTLVSHIDIRFIEIGDDFIKATMPVDNRTHQPMGILHGGASVVLSETLASTGAYLCVDPSVNYCVGLEINANHIRSMRTGLVTGFAKPAHLGRTTQIWEVKITDEQDRLICISRVTMAVLTHAK</sequence>
<dbReference type="SUPFAM" id="SSF54637">
    <property type="entry name" value="Thioesterase/thiol ester dehydrase-isomerase"/>
    <property type="match status" value="1"/>
</dbReference>
<dbReference type="CDD" id="cd03443">
    <property type="entry name" value="PaaI_thioesterase"/>
    <property type="match status" value="1"/>
</dbReference>
<feature type="domain" description="Thioesterase" evidence="3">
    <location>
        <begin position="51"/>
        <end position="129"/>
    </location>
</feature>
<dbReference type="RefSeq" id="WP_207687855.1">
    <property type="nucleotide sequence ID" value="NZ_CP061799.1"/>
</dbReference>
<dbReference type="GO" id="GO:0005829">
    <property type="term" value="C:cytosol"/>
    <property type="evidence" value="ECO:0007669"/>
    <property type="project" value="TreeGrafter"/>
</dbReference>
<accession>A0A975BAP7</accession>
<dbReference type="NCBIfam" id="TIGR00369">
    <property type="entry name" value="unchar_dom_1"/>
    <property type="match status" value="1"/>
</dbReference>
<keyword evidence="2" id="KW-0378">Hydrolase</keyword>
<name>A0A975BAP7_9BACT</name>
<organism evidence="4 5">
    <name type="scientific">Desulfonema limicola</name>
    <dbReference type="NCBI Taxonomy" id="45656"/>
    <lineage>
        <taxon>Bacteria</taxon>
        <taxon>Pseudomonadati</taxon>
        <taxon>Thermodesulfobacteriota</taxon>
        <taxon>Desulfobacteria</taxon>
        <taxon>Desulfobacterales</taxon>
        <taxon>Desulfococcaceae</taxon>
        <taxon>Desulfonema</taxon>
    </lineage>
</organism>
<dbReference type="AlphaFoldDB" id="A0A975BAP7"/>
<dbReference type="InterPro" id="IPR029069">
    <property type="entry name" value="HotDog_dom_sf"/>
</dbReference>